<dbReference type="NCBIfam" id="TIGR00624">
    <property type="entry name" value="tag"/>
    <property type="match status" value="1"/>
</dbReference>
<comment type="caution">
    <text evidence="2">The sequence shown here is derived from an EMBL/GenBank/DDBJ whole genome shotgun (WGS) entry which is preliminary data.</text>
</comment>
<feature type="binding site" evidence="1">
    <location>
        <position position="7"/>
    </location>
    <ligand>
        <name>Zn(2+)</name>
        <dbReference type="ChEBI" id="CHEBI:29105"/>
    </ligand>
</feature>
<sequence>MQEKKRCEWVSDQPLYIEYHDKEWGRETRDSLRLFEMLCLEGQQAGLSWWLILQRRENYRQVFADFNPHVLAGYDDRELSRLLEYEGIIRNKLKIKSIINNAKAYLRIEEGGRSFSDYIWEFTDGQIITNCFRDASEVPSESLISQKMSRQLKKDGFSFVGPTICYAYMQAVGMVNDHTSRCFLYPGKKTKEQ</sequence>
<keyword evidence="3" id="KW-1185">Reference proteome</keyword>
<dbReference type="Proteomes" id="UP001171751">
    <property type="component" value="Unassembled WGS sequence"/>
</dbReference>
<dbReference type="Pfam" id="PF03352">
    <property type="entry name" value="Adenine_glyco"/>
    <property type="match status" value="1"/>
</dbReference>
<dbReference type="GO" id="GO:0046872">
    <property type="term" value="F:metal ion binding"/>
    <property type="evidence" value="ECO:0007669"/>
    <property type="project" value="UniProtKB-KW"/>
</dbReference>
<feature type="binding site" evidence="1">
    <location>
        <position position="178"/>
    </location>
    <ligand>
        <name>Zn(2+)</name>
        <dbReference type="ChEBI" id="CHEBI:29105"/>
    </ligand>
</feature>
<dbReference type="EC" id="3.2.2.20" evidence="2"/>
<dbReference type="PANTHER" id="PTHR30037:SF4">
    <property type="entry name" value="DNA-3-METHYLADENINE GLYCOSYLASE I"/>
    <property type="match status" value="1"/>
</dbReference>
<protein>
    <submittedName>
        <fullName evidence="2">DNA-3-methyladenine glycosylase I</fullName>
        <ecNumber evidence="2">3.2.2.20</ecNumber>
    </submittedName>
</protein>
<dbReference type="SUPFAM" id="SSF48150">
    <property type="entry name" value="DNA-glycosylase"/>
    <property type="match status" value="1"/>
</dbReference>
<organism evidence="2 3">
    <name type="scientific">Atopococcus tabaci</name>
    <dbReference type="NCBI Taxonomy" id="269774"/>
    <lineage>
        <taxon>Bacteria</taxon>
        <taxon>Bacillati</taxon>
        <taxon>Bacillota</taxon>
        <taxon>Bacilli</taxon>
        <taxon>Lactobacillales</taxon>
        <taxon>Carnobacteriaceae</taxon>
        <taxon>Atopococcus</taxon>
    </lineage>
</organism>
<dbReference type="InterPro" id="IPR004597">
    <property type="entry name" value="Tag"/>
</dbReference>
<keyword evidence="1" id="KW-0479">Metal-binding</keyword>
<dbReference type="GO" id="GO:0006284">
    <property type="term" value="P:base-excision repair"/>
    <property type="evidence" value="ECO:0007669"/>
    <property type="project" value="InterPro"/>
</dbReference>
<dbReference type="Gene3D" id="1.10.340.30">
    <property type="entry name" value="Hypothetical protein, domain 2"/>
    <property type="match status" value="1"/>
</dbReference>
<dbReference type="GO" id="GO:0008725">
    <property type="term" value="F:DNA-3-methyladenine glycosylase activity"/>
    <property type="evidence" value="ECO:0007669"/>
    <property type="project" value="UniProtKB-EC"/>
</dbReference>
<keyword evidence="2" id="KW-0326">Glycosidase</keyword>
<reference evidence="2" key="1">
    <citation type="submission" date="2023-07" db="EMBL/GenBank/DDBJ databases">
        <title>Between Cages and Wild: Unraveling the Impact of Captivity on Animal Microbiomes and Antimicrobial Resistance.</title>
        <authorList>
            <person name="Schmartz G.P."/>
            <person name="Rehner J."/>
            <person name="Schuff M.J."/>
            <person name="Becker S.L."/>
            <person name="Kravczyk M."/>
            <person name="Gurevich A."/>
            <person name="Francke R."/>
            <person name="Mueller R."/>
            <person name="Keller V."/>
            <person name="Keller A."/>
        </authorList>
    </citation>
    <scope>NUCLEOTIDE SEQUENCE</scope>
    <source>
        <strain evidence="2">S39M_St_73</strain>
    </source>
</reference>
<gene>
    <name evidence="2" type="ORF">Q4F26_05210</name>
</gene>
<accession>A0AA43UD13</accession>
<evidence type="ECO:0000256" key="1">
    <source>
        <dbReference type="PIRSR" id="PIRSR604597-1"/>
    </source>
</evidence>
<keyword evidence="1" id="KW-0862">Zinc</keyword>
<dbReference type="EMBL" id="JAUNQW010000023">
    <property type="protein sequence ID" value="MDO5457729.1"/>
    <property type="molecule type" value="Genomic_DNA"/>
</dbReference>
<evidence type="ECO:0000313" key="3">
    <source>
        <dbReference type="Proteomes" id="UP001171751"/>
    </source>
</evidence>
<evidence type="ECO:0000313" key="2">
    <source>
        <dbReference type="EMBL" id="MDO5457729.1"/>
    </source>
</evidence>
<proteinExistence type="predicted"/>
<feature type="binding site" evidence="1">
    <location>
        <position position="182"/>
    </location>
    <ligand>
        <name>Zn(2+)</name>
        <dbReference type="ChEBI" id="CHEBI:29105"/>
    </ligand>
</feature>
<dbReference type="InterPro" id="IPR005019">
    <property type="entry name" value="Adenine_glyco"/>
</dbReference>
<dbReference type="InterPro" id="IPR052891">
    <property type="entry name" value="DNA-3mA_glycosylase"/>
</dbReference>
<keyword evidence="2" id="KW-0378">Hydrolase</keyword>
<dbReference type="InterPro" id="IPR011257">
    <property type="entry name" value="DNA_glycosylase"/>
</dbReference>
<name>A0AA43UD13_9LACT</name>
<feature type="binding site" evidence="1">
    <location>
        <position position="20"/>
    </location>
    <ligand>
        <name>Zn(2+)</name>
        <dbReference type="ChEBI" id="CHEBI:29105"/>
    </ligand>
</feature>
<dbReference type="AlphaFoldDB" id="A0AA43UD13"/>
<dbReference type="PANTHER" id="PTHR30037">
    <property type="entry name" value="DNA-3-METHYLADENINE GLYCOSYLASE 1"/>
    <property type="match status" value="1"/>
</dbReference>